<comment type="cofactor">
    <cofactor evidence="17">
        <name>Cu cation</name>
        <dbReference type="ChEBI" id="CHEBI:23378"/>
    </cofactor>
    <text evidence="17">Binds a copper A center.</text>
</comment>
<evidence type="ECO:0000256" key="6">
    <source>
        <dbReference type="ARBA" id="ARBA00022692"/>
    </source>
</evidence>
<dbReference type="InterPro" id="IPR036257">
    <property type="entry name" value="Cyt_c_oxidase_su2_TM_sf"/>
</dbReference>
<evidence type="ECO:0000256" key="15">
    <source>
        <dbReference type="PROSITE-ProRule" id="PRU00433"/>
    </source>
</evidence>
<evidence type="ECO:0000256" key="7">
    <source>
        <dbReference type="ARBA" id="ARBA00022723"/>
    </source>
</evidence>
<evidence type="ECO:0000256" key="1">
    <source>
        <dbReference type="ARBA" id="ARBA00004141"/>
    </source>
</evidence>
<evidence type="ECO:0000259" key="21">
    <source>
        <dbReference type="PROSITE" id="PS51007"/>
    </source>
</evidence>
<evidence type="ECO:0000256" key="18">
    <source>
        <dbReference type="SAM" id="Phobius"/>
    </source>
</evidence>
<evidence type="ECO:0000256" key="16">
    <source>
        <dbReference type="RuleBase" id="RU000456"/>
    </source>
</evidence>
<dbReference type="GO" id="GO:0005507">
    <property type="term" value="F:copper ion binding"/>
    <property type="evidence" value="ECO:0007669"/>
    <property type="project" value="InterPro"/>
</dbReference>
<keyword evidence="8" id="KW-1278">Translocase</keyword>
<protein>
    <recommendedName>
        <fullName evidence="17">Cytochrome c oxidase subunit 2</fullName>
        <ecNumber evidence="17">7.1.1.9</ecNumber>
    </recommendedName>
</protein>
<dbReference type="GO" id="GO:0004129">
    <property type="term" value="F:cytochrome-c oxidase activity"/>
    <property type="evidence" value="ECO:0007669"/>
    <property type="project" value="UniProtKB-EC"/>
</dbReference>
<dbReference type="Pfam" id="PF00034">
    <property type="entry name" value="Cytochrom_C"/>
    <property type="match status" value="1"/>
</dbReference>
<keyword evidence="7 15" id="KW-0479">Metal-binding</keyword>
<sequence length="349" mass="39032">MLPLLADGLSLLADGSSTFFFPPEESTFAANVDGLFDFIYWLSAAFFVAIVAVMIYFVLRYHQRAGHVEQPSASHHDILEITWSVIPSILVGFIFFFGFTNYLNMREPPENAYEITVAAKQWSWEFFYPNGASSDELHIPAGRPVKFTLQSADVLHSFYIPAFRIKMDCVPQRYTYSWVVANRATNEDTSDGDAKTNDDHSPYDLFCAEYCGQDHSVMITKVYVHEQGEFDVWVENAANYLEGKSPAEGGQLVFKKKGCTQCHSIDGDNSAKFAGPALNGQWGTERNVIPRGASSPETVVMDDNYVRESVREPNAKVVVGRKPVMPAFTPALLKDDEITALIAYLKSLK</sequence>
<dbReference type="PROSITE" id="PS50857">
    <property type="entry name" value="COX2_CUA"/>
    <property type="match status" value="1"/>
</dbReference>
<accession>A0A2S8GC10</accession>
<dbReference type="InterPro" id="IPR014222">
    <property type="entry name" value="Cyt_c_oxidase_su2"/>
</dbReference>
<dbReference type="Pfam" id="PF02790">
    <property type="entry name" value="COX2_TM"/>
    <property type="match status" value="1"/>
</dbReference>
<feature type="domain" description="Cytochrome oxidase subunit II copper A binding" evidence="19">
    <location>
        <begin position="110"/>
        <end position="236"/>
    </location>
</feature>
<comment type="catalytic activity">
    <reaction evidence="17">
        <text>4 Fe(II)-[cytochrome c] + O2 + 8 H(+)(in) = 4 Fe(III)-[cytochrome c] + 2 H2O + 4 H(+)(out)</text>
        <dbReference type="Rhea" id="RHEA:11436"/>
        <dbReference type="Rhea" id="RHEA-COMP:10350"/>
        <dbReference type="Rhea" id="RHEA-COMP:14399"/>
        <dbReference type="ChEBI" id="CHEBI:15377"/>
        <dbReference type="ChEBI" id="CHEBI:15378"/>
        <dbReference type="ChEBI" id="CHEBI:15379"/>
        <dbReference type="ChEBI" id="CHEBI:29033"/>
        <dbReference type="ChEBI" id="CHEBI:29034"/>
        <dbReference type="EC" id="7.1.1.9"/>
    </reaction>
</comment>
<dbReference type="PANTHER" id="PTHR22888">
    <property type="entry name" value="CYTOCHROME C OXIDASE, SUBUNIT II"/>
    <property type="match status" value="1"/>
</dbReference>
<name>A0A2S8GC10_9BACT</name>
<evidence type="ECO:0000256" key="17">
    <source>
        <dbReference type="RuleBase" id="RU004024"/>
    </source>
</evidence>
<dbReference type="InterPro" id="IPR045187">
    <property type="entry name" value="CcO_II"/>
</dbReference>
<dbReference type="GO" id="GO:0005886">
    <property type="term" value="C:plasma membrane"/>
    <property type="evidence" value="ECO:0007669"/>
    <property type="project" value="UniProtKB-SubCell"/>
</dbReference>
<dbReference type="SUPFAM" id="SSF46626">
    <property type="entry name" value="Cytochrome c"/>
    <property type="match status" value="1"/>
</dbReference>
<feature type="transmembrane region" description="Helical" evidence="18">
    <location>
        <begin position="80"/>
        <end position="99"/>
    </location>
</feature>
<evidence type="ECO:0000256" key="14">
    <source>
        <dbReference type="ARBA" id="ARBA00024688"/>
    </source>
</evidence>
<evidence type="ECO:0000256" key="9">
    <source>
        <dbReference type="ARBA" id="ARBA00022982"/>
    </source>
</evidence>
<comment type="caution">
    <text evidence="22">The sequence shown here is derived from an EMBL/GenBank/DDBJ whole genome shotgun (WGS) entry which is preliminary data.</text>
</comment>
<dbReference type="EMBL" id="PUHZ01000025">
    <property type="protein sequence ID" value="PQO41996.1"/>
    <property type="molecule type" value="Genomic_DNA"/>
</dbReference>
<dbReference type="InterPro" id="IPR002429">
    <property type="entry name" value="CcO_II-like_C"/>
</dbReference>
<dbReference type="SUPFAM" id="SSF49503">
    <property type="entry name" value="Cupredoxins"/>
    <property type="match status" value="1"/>
</dbReference>
<keyword evidence="11 15" id="KW-0408">Iron</keyword>
<dbReference type="PROSITE" id="PS50999">
    <property type="entry name" value="COX2_TM"/>
    <property type="match status" value="1"/>
</dbReference>
<dbReference type="InterPro" id="IPR008972">
    <property type="entry name" value="Cupredoxin"/>
</dbReference>
<evidence type="ECO:0000256" key="5">
    <source>
        <dbReference type="ARBA" id="ARBA00022660"/>
    </source>
</evidence>
<dbReference type="PANTHER" id="PTHR22888:SF9">
    <property type="entry name" value="CYTOCHROME C OXIDASE SUBUNIT 2"/>
    <property type="match status" value="1"/>
</dbReference>
<evidence type="ECO:0000256" key="10">
    <source>
        <dbReference type="ARBA" id="ARBA00022989"/>
    </source>
</evidence>
<feature type="domain" description="Cytochrome c" evidence="21">
    <location>
        <begin position="245"/>
        <end position="349"/>
    </location>
</feature>
<comment type="function">
    <text evidence="14 17">Subunits I and II form the functional core of the enzyme complex. Electrons originating in cytochrome c are transferred via heme a and Cu(A) to the binuclear center formed by heme a3 and Cu(B).</text>
</comment>
<evidence type="ECO:0000256" key="12">
    <source>
        <dbReference type="ARBA" id="ARBA00023008"/>
    </source>
</evidence>
<dbReference type="RefSeq" id="WP_105338573.1">
    <property type="nucleotide sequence ID" value="NZ_PUHZ01000025.1"/>
</dbReference>
<dbReference type="EC" id="7.1.1.9" evidence="17"/>
<dbReference type="GO" id="GO:0016491">
    <property type="term" value="F:oxidoreductase activity"/>
    <property type="evidence" value="ECO:0007669"/>
    <property type="project" value="InterPro"/>
</dbReference>
<dbReference type="AlphaFoldDB" id="A0A2S8GC10"/>
<keyword evidence="6 16" id="KW-0812">Transmembrane</keyword>
<evidence type="ECO:0000256" key="13">
    <source>
        <dbReference type="ARBA" id="ARBA00023136"/>
    </source>
</evidence>
<proteinExistence type="inferred from homology"/>
<feature type="transmembrane region" description="Helical" evidence="18">
    <location>
        <begin position="38"/>
        <end position="59"/>
    </location>
</feature>
<gene>
    <name evidence="22" type="primary">coxB</name>
    <name evidence="22" type="ORF">C5Y93_26930</name>
</gene>
<dbReference type="InterPro" id="IPR011759">
    <property type="entry name" value="Cyt_c_oxidase_su2_TM_dom"/>
</dbReference>
<organism evidence="22 23">
    <name type="scientific">Blastopirellula marina</name>
    <dbReference type="NCBI Taxonomy" id="124"/>
    <lineage>
        <taxon>Bacteria</taxon>
        <taxon>Pseudomonadati</taxon>
        <taxon>Planctomycetota</taxon>
        <taxon>Planctomycetia</taxon>
        <taxon>Pirellulales</taxon>
        <taxon>Pirellulaceae</taxon>
        <taxon>Blastopirellula</taxon>
    </lineage>
</organism>
<dbReference type="Pfam" id="PF00116">
    <property type="entry name" value="COX2"/>
    <property type="match status" value="1"/>
</dbReference>
<evidence type="ECO:0000256" key="8">
    <source>
        <dbReference type="ARBA" id="ARBA00022967"/>
    </source>
</evidence>
<keyword evidence="9 16" id="KW-0249">Electron transport</keyword>
<dbReference type="InterPro" id="IPR009056">
    <property type="entry name" value="Cyt_c-like_dom"/>
</dbReference>
<evidence type="ECO:0000256" key="11">
    <source>
        <dbReference type="ARBA" id="ARBA00023004"/>
    </source>
</evidence>
<dbReference type="Gene3D" id="2.60.40.420">
    <property type="entry name" value="Cupredoxins - blue copper proteins"/>
    <property type="match status" value="1"/>
</dbReference>
<dbReference type="OrthoDB" id="9773456at2"/>
<keyword evidence="12 17" id="KW-0186">Copper</keyword>
<dbReference type="Gene3D" id="1.10.287.90">
    <property type="match status" value="1"/>
</dbReference>
<keyword evidence="4 15" id="KW-0349">Heme</keyword>
<dbReference type="GO" id="GO:0042773">
    <property type="term" value="P:ATP synthesis coupled electron transport"/>
    <property type="evidence" value="ECO:0007669"/>
    <property type="project" value="TreeGrafter"/>
</dbReference>
<dbReference type="CDD" id="cd13915">
    <property type="entry name" value="CuRO_HCO_II_like_2"/>
    <property type="match status" value="1"/>
</dbReference>
<keyword evidence="13 18" id="KW-0472">Membrane</keyword>
<feature type="domain" description="Cytochrome oxidase subunit II transmembrane region profile" evidence="20">
    <location>
        <begin position="12"/>
        <end position="109"/>
    </location>
</feature>
<keyword evidence="10 18" id="KW-1133">Transmembrane helix</keyword>
<keyword evidence="3 16" id="KW-0813">Transport</keyword>
<comment type="subcellular location">
    <subcellularLocation>
        <location evidence="16">Cell membrane</location>
        <topology evidence="16">Multi-pass membrane protein</topology>
    </subcellularLocation>
    <subcellularLocation>
        <location evidence="1">Membrane</location>
        <topology evidence="1">Multi-pass membrane protein</topology>
    </subcellularLocation>
</comment>
<evidence type="ECO:0000256" key="4">
    <source>
        <dbReference type="ARBA" id="ARBA00022617"/>
    </source>
</evidence>
<reference evidence="22 23" key="1">
    <citation type="submission" date="2018-02" db="EMBL/GenBank/DDBJ databases">
        <title>Comparative genomes isolates from brazilian mangrove.</title>
        <authorList>
            <person name="Araujo J.E."/>
            <person name="Taketani R.G."/>
            <person name="Silva M.C.P."/>
            <person name="Loureco M.V."/>
            <person name="Andreote F.D."/>
        </authorList>
    </citation>
    <scope>NUCLEOTIDE SEQUENCE [LARGE SCALE GENOMIC DNA]</scope>
    <source>
        <strain evidence="22 23">Nap-Phe MGV</strain>
    </source>
</reference>
<evidence type="ECO:0000313" key="23">
    <source>
        <dbReference type="Proteomes" id="UP000237819"/>
    </source>
</evidence>
<dbReference type="GO" id="GO:0020037">
    <property type="term" value="F:heme binding"/>
    <property type="evidence" value="ECO:0007669"/>
    <property type="project" value="InterPro"/>
</dbReference>
<dbReference type="InterPro" id="IPR036909">
    <property type="entry name" value="Cyt_c-like_dom_sf"/>
</dbReference>
<keyword evidence="5 16" id="KW-0679">Respiratory chain</keyword>
<comment type="similarity">
    <text evidence="2 16">Belongs to the cytochrome c oxidase subunit 2 family.</text>
</comment>
<evidence type="ECO:0000256" key="2">
    <source>
        <dbReference type="ARBA" id="ARBA00007866"/>
    </source>
</evidence>
<dbReference type="Proteomes" id="UP000237819">
    <property type="component" value="Unassembled WGS sequence"/>
</dbReference>
<dbReference type="NCBIfam" id="TIGR02866">
    <property type="entry name" value="CoxB"/>
    <property type="match status" value="1"/>
</dbReference>
<dbReference type="PROSITE" id="PS51007">
    <property type="entry name" value="CYTC"/>
    <property type="match status" value="1"/>
</dbReference>
<dbReference type="SUPFAM" id="SSF81464">
    <property type="entry name" value="Cytochrome c oxidase subunit II-like, transmembrane region"/>
    <property type="match status" value="1"/>
</dbReference>
<evidence type="ECO:0000259" key="19">
    <source>
        <dbReference type="PROSITE" id="PS50857"/>
    </source>
</evidence>
<evidence type="ECO:0000259" key="20">
    <source>
        <dbReference type="PROSITE" id="PS50999"/>
    </source>
</evidence>
<evidence type="ECO:0000313" key="22">
    <source>
        <dbReference type="EMBL" id="PQO41996.1"/>
    </source>
</evidence>
<evidence type="ECO:0000256" key="3">
    <source>
        <dbReference type="ARBA" id="ARBA00022448"/>
    </source>
</evidence>